<evidence type="ECO:0000313" key="1">
    <source>
        <dbReference type="EMBL" id="KAL0933168.1"/>
    </source>
</evidence>
<name>A0ACC3YMN6_COLTU</name>
<keyword evidence="2" id="KW-1185">Reference proteome</keyword>
<dbReference type="Proteomes" id="UP000805649">
    <property type="component" value="Unassembled WGS sequence"/>
</dbReference>
<organism evidence="1 2">
    <name type="scientific">Colletotrichum truncatum</name>
    <name type="common">Anthracnose fungus</name>
    <name type="synonym">Colletotrichum capsici</name>
    <dbReference type="NCBI Taxonomy" id="5467"/>
    <lineage>
        <taxon>Eukaryota</taxon>
        <taxon>Fungi</taxon>
        <taxon>Dikarya</taxon>
        <taxon>Ascomycota</taxon>
        <taxon>Pezizomycotina</taxon>
        <taxon>Sordariomycetes</taxon>
        <taxon>Hypocreomycetidae</taxon>
        <taxon>Glomerellales</taxon>
        <taxon>Glomerellaceae</taxon>
        <taxon>Colletotrichum</taxon>
        <taxon>Colletotrichum truncatum species complex</taxon>
    </lineage>
</organism>
<proteinExistence type="predicted"/>
<gene>
    <name evidence="1" type="ORF">CTRU02_212131</name>
</gene>
<sequence>MKRSATLLLTSVGASVAQNSNGTKIDVVAPYLGNSSFHASVKDVSADRTTYILGCEAATAVAGCVDSGKAVGNFSGLTIINAPTTVEVHHTYTDKDVSVSYAGYTTGDSLIYDEYLTREGTPYQLAYFQMAKSDFTVHLTVTAGAEKLAQQTAKATEPAQAGASATVASQASATNGTAKPTSISIPNAATSHAALSNVFAGFAGAAVVAAMLL</sequence>
<reference evidence="1 2" key="1">
    <citation type="journal article" date="2020" name="Phytopathology">
        <title>Genome Sequence Resources of Colletotrichum truncatum, C. plurivorum, C. musicola, and C. sojae: Four Species Pathogenic to Soybean (Glycine max).</title>
        <authorList>
            <person name="Rogerio F."/>
            <person name="Boufleur T.R."/>
            <person name="Ciampi-Guillardi M."/>
            <person name="Sukno S.A."/>
            <person name="Thon M.R."/>
            <person name="Massola Junior N.S."/>
            <person name="Baroncelli R."/>
        </authorList>
    </citation>
    <scope>NUCLEOTIDE SEQUENCE [LARGE SCALE GENOMIC DNA]</scope>
    <source>
        <strain evidence="1 2">CMES1059</strain>
    </source>
</reference>
<dbReference type="EMBL" id="VUJX02000008">
    <property type="protein sequence ID" value="KAL0933168.1"/>
    <property type="molecule type" value="Genomic_DNA"/>
</dbReference>
<accession>A0ACC3YMN6</accession>
<comment type="caution">
    <text evidence="1">The sequence shown here is derived from an EMBL/GenBank/DDBJ whole genome shotgun (WGS) entry which is preliminary data.</text>
</comment>
<evidence type="ECO:0000313" key="2">
    <source>
        <dbReference type="Proteomes" id="UP000805649"/>
    </source>
</evidence>
<protein>
    <submittedName>
        <fullName evidence="1">Uncharacterized protein</fullName>
    </submittedName>
</protein>